<evidence type="ECO:0000256" key="1">
    <source>
        <dbReference type="SAM" id="Phobius"/>
    </source>
</evidence>
<name>A0A1G2KBG1_9BACT</name>
<dbReference type="Gene3D" id="1.10.260.40">
    <property type="entry name" value="lambda repressor-like DNA-binding domains"/>
    <property type="match status" value="1"/>
</dbReference>
<dbReference type="EMBL" id="MHQC01000005">
    <property type="protein sequence ID" value="OGZ95748.1"/>
    <property type="molecule type" value="Genomic_DNA"/>
</dbReference>
<keyword evidence="1" id="KW-0472">Membrane</keyword>
<accession>A0A1G2KBG1</accession>
<dbReference type="AlphaFoldDB" id="A0A1G2KBG1"/>
<keyword evidence="1" id="KW-1133">Transmembrane helix</keyword>
<protein>
    <recommendedName>
        <fullName evidence="4">DUF4115 domain-containing protein</fullName>
    </recommendedName>
</protein>
<evidence type="ECO:0000313" key="2">
    <source>
        <dbReference type="EMBL" id="OGZ95748.1"/>
    </source>
</evidence>
<gene>
    <name evidence="2" type="ORF">A2633_00430</name>
</gene>
<feature type="transmembrane region" description="Helical" evidence="1">
    <location>
        <begin position="104"/>
        <end position="123"/>
    </location>
</feature>
<evidence type="ECO:0008006" key="4">
    <source>
        <dbReference type="Google" id="ProtNLM"/>
    </source>
</evidence>
<evidence type="ECO:0000313" key="3">
    <source>
        <dbReference type="Proteomes" id="UP000177152"/>
    </source>
</evidence>
<dbReference type="InterPro" id="IPR010982">
    <property type="entry name" value="Lambda_DNA-bd_dom_sf"/>
</dbReference>
<comment type="caution">
    <text evidence="2">The sequence shown here is derived from an EMBL/GenBank/DDBJ whole genome shotgun (WGS) entry which is preliminary data.</text>
</comment>
<sequence>MEQEHNFGDILRQARESKRLDTKEASVVAKVPSEAIQALEEMDVSALPPRVYTRGFLHKYIEILGIGEEVSADEYLDILFPDTKKFLANPVAEASSRPLSRSRLFTYIGVSLVLASLAFYFSYQFRFLVRLPEIVLEEPAGDMVIAEGTTTPFEVRGRIDPSFRLTLNGRPLYSSEAGEFKQAIYLASGLNTLEFAVTNNLGKTSRVIRHLLVK</sequence>
<proteinExistence type="predicted"/>
<dbReference type="Gene3D" id="2.60.40.10">
    <property type="entry name" value="Immunoglobulins"/>
    <property type="match status" value="1"/>
</dbReference>
<dbReference type="PANTHER" id="PTHR34475:SF1">
    <property type="entry name" value="CYTOSKELETON PROTEIN RODZ"/>
    <property type="match status" value="1"/>
</dbReference>
<reference evidence="2 3" key="1">
    <citation type="journal article" date="2016" name="Nat. Commun.">
        <title>Thousands of microbial genomes shed light on interconnected biogeochemical processes in an aquifer system.</title>
        <authorList>
            <person name="Anantharaman K."/>
            <person name="Brown C.T."/>
            <person name="Hug L.A."/>
            <person name="Sharon I."/>
            <person name="Castelle C.J."/>
            <person name="Probst A.J."/>
            <person name="Thomas B.C."/>
            <person name="Singh A."/>
            <person name="Wilkins M.J."/>
            <person name="Karaoz U."/>
            <person name="Brodie E.L."/>
            <person name="Williams K.H."/>
            <person name="Hubbard S.S."/>
            <person name="Banfield J.F."/>
        </authorList>
    </citation>
    <scope>NUCLEOTIDE SEQUENCE [LARGE SCALE GENOMIC DNA]</scope>
</reference>
<dbReference type="PANTHER" id="PTHR34475">
    <property type="match status" value="1"/>
</dbReference>
<dbReference type="Pfam" id="PF13413">
    <property type="entry name" value="HTH_25"/>
    <property type="match status" value="1"/>
</dbReference>
<dbReference type="Proteomes" id="UP000177152">
    <property type="component" value="Unassembled WGS sequence"/>
</dbReference>
<dbReference type="InterPro" id="IPR013783">
    <property type="entry name" value="Ig-like_fold"/>
</dbReference>
<keyword evidence="1" id="KW-0812">Transmembrane</keyword>
<organism evidence="2 3">
    <name type="scientific">Candidatus Sungbacteria bacterium RIFCSPHIGHO2_01_FULL_47_32</name>
    <dbReference type="NCBI Taxonomy" id="1802264"/>
    <lineage>
        <taxon>Bacteria</taxon>
        <taxon>Candidatus Sungiibacteriota</taxon>
    </lineage>
</organism>
<dbReference type="InterPro" id="IPR050400">
    <property type="entry name" value="Bact_Cytoskel_RodZ"/>
</dbReference>
<dbReference type="GO" id="GO:0003677">
    <property type="term" value="F:DNA binding"/>
    <property type="evidence" value="ECO:0007669"/>
    <property type="project" value="InterPro"/>
</dbReference>